<evidence type="ECO:0000313" key="2">
    <source>
        <dbReference type="Proteomes" id="UP000645517"/>
    </source>
</evidence>
<dbReference type="EMBL" id="BMOR01000033">
    <property type="protein sequence ID" value="GGN46505.1"/>
    <property type="molecule type" value="Genomic_DNA"/>
</dbReference>
<name>A0ABQ2JK75_9DEIO</name>
<comment type="caution">
    <text evidence="1">The sequence shown here is derived from an EMBL/GenBank/DDBJ whole genome shotgun (WGS) entry which is preliminary data.</text>
</comment>
<organism evidence="1 2">
    <name type="scientific">Deinococcus daejeonensis</name>
    <dbReference type="NCBI Taxonomy" id="1007098"/>
    <lineage>
        <taxon>Bacteria</taxon>
        <taxon>Thermotogati</taxon>
        <taxon>Deinococcota</taxon>
        <taxon>Deinococci</taxon>
        <taxon>Deinococcales</taxon>
        <taxon>Deinococcaceae</taxon>
        <taxon>Deinococcus</taxon>
    </lineage>
</organism>
<dbReference type="RefSeq" id="WP_189059346.1">
    <property type="nucleotide sequence ID" value="NZ_BMOR01000033.1"/>
</dbReference>
<sequence length="196" mass="22066">MRVLQALEAIDAQYRTHPQALSPAFQAEVIWPALRAADPDMPPHLHARGRPGEEHDWPLLFWAGLTQRITAHRQADAWSAGQSAEQLVLAWIQTRQADAAQLHADWTAQEGQERQLWGAPDTDVYGPLHTRLAQGLQTLQAFERDVKAGTFRPALARLLIWESTVRPPTRTPSQPHAQLQAWLDDVTRVLHVLQDA</sequence>
<evidence type="ECO:0000313" key="1">
    <source>
        <dbReference type="EMBL" id="GGN46505.1"/>
    </source>
</evidence>
<protein>
    <submittedName>
        <fullName evidence="1">Uncharacterized protein</fullName>
    </submittedName>
</protein>
<gene>
    <name evidence="1" type="ORF">GCM10010842_37100</name>
</gene>
<proteinExistence type="predicted"/>
<accession>A0ABQ2JK75</accession>
<keyword evidence="2" id="KW-1185">Reference proteome</keyword>
<dbReference type="Proteomes" id="UP000645517">
    <property type="component" value="Unassembled WGS sequence"/>
</dbReference>
<reference evidence="2" key="1">
    <citation type="journal article" date="2019" name="Int. J. Syst. Evol. Microbiol.">
        <title>The Global Catalogue of Microorganisms (GCM) 10K type strain sequencing project: providing services to taxonomists for standard genome sequencing and annotation.</title>
        <authorList>
            <consortium name="The Broad Institute Genomics Platform"/>
            <consortium name="The Broad Institute Genome Sequencing Center for Infectious Disease"/>
            <person name="Wu L."/>
            <person name="Ma J."/>
        </authorList>
    </citation>
    <scope>NUCLEOTIDE SEQUENCE [LARGE SCALE GENOMIC DNA]</scope>
    <source>
        <strain evidence="2">JCM 16918</strain>
    </source>
</reference>